<keyword evidence="2" id="KW-1185">Reference proteome</keyword>
<dbReference type="Proteomes" id="UP000033874">
    <property type="component" value="Unassembled WGS sequence"/>
</dbReference>
<dbReference type="STRING" id="56193.YP76_09940"/>
<evidence type="ECO:0000313" key="2">
    <source>
        <dbReference type="Proteomes" id="UP000033874"/>
    </source>
</evidence>
<proteinExistence type="predicted"/>
<dbReference type="AlphaFoldDB" id="A0A0M3APZ3"/>
<gene>
    <name evidence="1" type="ORF">YP76_09940</name>
</gene>
<accession>A0A0M3APZ3</accession>
<evidence type="ECO:0000313" key="1">
    <source>
        <dbReference type="EMBL" id="KKW92247.1"/>
    </source>
</evidence>
<name>A0A0M3APZ3_9SPHN</name>
<reference evidence="1 2" key="1">
    <citation type="submission" date="2015-04" db="EMBL/GenBank/DDBJ databases">
        <title>Genome sequence of aromatic hydrocarbons-degrading Sphingobium chungbukense DJ77.</title>
        <authorList>
            <person name="Kim Y.-C."/>
            <person name="Chae J.-C."/>
        </authorList>
    </citation>
    <scope>NUCLEOTIDE SEQUENCE [LARGE SCALE GENOMIC DNA]</scope>
    <source>
        <strain evidence="1 2">DJ77</strain>
    </source>
</reference>
<protein>
    <submittedName>
        <fullName evidence="1">Uncharacterized protein</fullName>
    </submittedName>
</protein>
<organism evidence="1 2">
    <name type="scientific">Sphingobium chungbukense</name>
    <dbReference type="NCBI Taxonomy" id="56193"/>
    <lineage>
        <taxon>Bacteria</taxon>
        <taxon>Pseudomonadati</taxon>
        <taxon>Pseudomonadota</taxon>
        <taxon>Alphaproteobacteria</taxon>
        <taxon>Sphingomonadales</taxon>
        <taxon>Sphingomonadaceae</taxon>
        <taxon>Sphingobium</taxon>
    </lineage>
</organism>
<comment type="caution">
    <text evidence="1">The sequence shown here is derived from an EMBL/GenBank/DDBJ whole genome shotgun (WGS) entry which is preliminary data.</text>
</comment>
<sequence>MDRVILSGLMKIELRDGRIIRLCDGGFVLWGAEIFRSSDTQFGMIGSMQALEEGVGDEVPAFQLTFLPVSTTAAADLSAPGMQGSRARIWIAEINPDSGLPVGTPDLQFDGMIDRTVLRVGLRKRELDIEFVSYSERLFTIVEGNTLAANFHKSVYPGELGEDNATGLGVGVAWGTEAQPGGNSQTIWTSIAANTAAMRERMDGFLG</sequence>
<dbReference type="EMBL" id="LBIC01000004">
    <property type="protein sequence ID" value="KKW92247.1"/>
    <property type="molecule type" value="Genomic_DNA"/>
</dbReference>
<dbReference type="RefSeq" id="WP_046763451.1">
    <property type="nucleotide sequence ID" value="NZ_LBIC01000004.1"/>
</dbReference>
<dbReference type="PATRIC" id="fig|56193.3.peg.2064"/>